<keyword evidence="4" id="KW-1185">Reference proteome</keyword>
<evidence type="ECO:0000313" key="3">
    <source>
        <dbReference type="EMBL" id="CAF3860759.1"/>
    </source>
</evidence>
<feature type="compositionally biased region" description="Basic and acidic residues" evidence="1">
    <location>
        <begin position="211"/>
        <end position="223"/>
    </location>
</feature>
<dbReference type="Proteomes" id="UP000681722">
    <property type="component" value="Unassembled WGS sequence"/>
</dbReference>
<dbReference type="EMBL" id="CAJNOQ010005347">
    <property type="protein sequence ID" value="CAF1095419.1"/>
    <property type="molecule type" value="Genomic_DNA"/>
</dbReference>
<feature type="region of interest" description="Disordered" evidence="1">
    <location>
        <begin position="303"/>
        <end position="330"/>
    </location>
</feature>
<dbReference type="AlphaFoldDB" id="A0A814NQZ1"/>
<accession>A0A814NQZ1</accession>
<organism evidence="2 4">
    <name type="scientific">Didymodactylos carnosus</name>
    <dbReference type="NCBI Taxonomy" id="1234261"/>
    <lineage>
        <taxon>Eukaryota</taxon>
        <taxon>Metazoa</taxon>
        <taxon>Spiralia</taxon>
        <taxon>Gnathifera</taxon>
        <taxon>Rotifera</taxon>
        <taxon>Eurotatoria</taxon>
        <taxon>Bdelloidea</taxon>
        <taxon>Philodinida</taxon>
        <taxon>Philodinidae</taxon>
        <taxon>Didymodactylos</taxon>
    </lineage>
</organism>
<reference evidence="2" key="1">
    <citation type="submission" date="2021-02" db="EMBL/GenBank/DDBJ databases">
        <authorList>
            <person name="Nowell W R."/>
        </authorList>
    </citation>
    <scope>NUCLEOTIDE SEQUENCE</scope>
</reference>
<dbReference type="Proteomes" id="UP000663829">
    <property type="component" value="Unassembled WGS sequence"/>
</dbReference>
<protein>
    <submittedName>
        <fullName evidence="2">Uncharacterized protein</fullName>
    </submittedName>
</protein>
<feature type="region of interest" description="Disordered" evidence="1">
    <location>
        <begin position="185"/>
        <end position="223"/>
    </location>
</feature>
<feature type="compositionally biased region" description="Acidic residues" evidence="1">
    <location>
        <begin position="195"/>
        <end position="210"/>
    </location>
</feature>
<gene>
    <name evidence="2" type="ORF">GPM918_LOCUS18479</name>
    <name evidence="3" type="ORF">SRO942_LOCUS18475</name>
</gene>
<comment type="caution">
    <text evidence="2">The sequence shown here is derived from an EMBL/GenBank/DDBJ whole genome shotgun (WGS) entry which is preliminary data.</text>
</comment>
<feature type="compositionally biased region" description="Low complexity" evidence="1">
    <location>
        <begin position="185"/>
        <end position="194"/>
    </location>
</feature>
<evidence type="ECO:0000313" key="4">
    <source>
        <dbReference type="Proteomes" id="UP000663829"/>
    </source>
</evidence>
<sequence>MGGDQSCLRNSTHSENTLIYSDAMNVVHSHKTKKVHFFDISKSTTRQQLDGLDRNDDYLEAIETLTSDSQNNASTTEENDVITNKNNEYITYLKTKYKIESKSTKPSTFGKKMRYIKNWLYRTIPLRKDYSEITGRPIRLATKPAIDVIPTRVSEDELTFPIKIDNKVEKSKSTTTTIVELMTITTSQKSSSNNNDEEVEEESESEEEIFQSDKEQEISSRKLEETEEMIEKFLVPQHYCSVSEILMKSSNISVNYFAPKYNKQKCYYQRVTDPCKLIVESNNALPTTVSAFEKKCTKLSQKSRNNSDLTSKSSSNSIVSSSLSDSSGSWSFVTSSNISFHLKKAL</sequence>
<proteinExistence type="predicted"/>
<name>A0A814NQZ1_9BILA</name>
<dbReference type="EMBL" id="CAJOBC010005346">
    <property type="protein sequence ID" value="CAF3860759.1"/>
    <property type="molecule type" value="Genomic_DNA"/>
</dbReference>
<evidence type="ECO:0000256" key="1">
    <source>
        <dbReference type="SAM" id="MobiDB-lite"/>
    </source>
</evidence>
<evidence type="ECO:0000313" key="2">
    <source>
        <dbReference type="EMBL" id="CAF1095419.1"/>
    </source>
</evidence>